<dbReference type="AlphaFoldDB" id="A0A9J6ZNB2"/>
<gene>
    <name evidence="13" type="ORF">M9189_10985</name>
</gene>
<evidence type="ECO:0000256" key="2">
    <source>
        <dbReference type="ARBA" id="ARBA00022485"/>
    </source>
</evidence>
<keyword evidence="3" id="KW-0874">Quinone</keyword>
<sequence length="161" mass="17977">MNGFTKYFSDLFKGVSSLLKGMRLTSGYFLSPGEIVTEQYPENRATLKLPKRAKGEVIMPHDDENHHRCTGCGICENSCPNGSIQVITRKEVNEEGKAIRVIDKHIYHLSMCTFCGLCVKDCPSNALAFSNNFELAVFDRNKLTKVLNRPGSSLKKENKAS</sequence>
<accession>A0A9J6ZNB2</accession>
<name>A0A9J6ZNB2_9BACT</name>
<evidence type="ECO:0000256" key="7">
    <source>
        <dbReference type="ARBA" id="ARBA00023004"/>
    </source>
</evidence>
<dbReference type="RefSeq" id="WP_250723224.1">
    <property type="nucleotide sequence ID" value="NZ_CP098400.1"/>
</dbReference>
<keyword evidence="9" id="KW-0520">NAD</keyword>
<reference evidence="13" key="2">
    <citation type="submission" date="2022-06" db="EMBL/GenBank/DDBJ databases">
        <title>Xiashengella guii gen. nov. sp. nov., a bacterium isolated form anaerobic digestion tank.</title>
        <authorList>
            <person name="Huang H."/>
        </authorList>
    </citation>
    <scope>NUCLEOTIDE SEQUENCE</scope>
    <source>
        <strain evidence="13">Ai-910</strain>
    </source>
</reference>
<evidence type="ECO:0000256" key="4">
    <source>
        <dbReference type="ARBA" id="ARBA00022723"/>
    </source>
</evidence>
<dbReference type="KEGG" id="alkq:M9189_10985"/>
<feature type="domain" description="4Fe-4S ferredoxin-type" evidence="12">
    <location>
        <begin position="103"/>
        <end position="132"/>
    </location>
</feature>
<keyword evidence="5" id="KW-0677">Repeat</keyword>
<dbReference type="GO" id="GO:0046872">
    <property type="term" value="F:metal ion binding"/>
    <property type="evidence" value="ECO:0007669"/>
    <property type="project" value="UniProtKB-KW"/>
</dbReference>
<keyword evidence="8" id="KW-0411">Iron-sulfur</keyword>
<dbReference type="PANTHER" id="PTHR10849:SF24">
    <property type="entry name" value="NADH-QUINONE OXIDOREDUCTASE SUBUNIT I 2"/>
    <property type="match status" value="1"/>
</dbReference>
<keyword evidence="14" id="KW-1185">Reference proteome</keyword>
<keyword evidence="6" id="KW-1278">Translocase</keyword>
<evidence type="ECO:0000313" key="13">
    <source>
        <dbReference type="EMBL" id="URW79380.1"/>
    </source>
</evidence>
<evidence type="ECO:0000313" key="14">
    <source>
        <dbReference type="Proteomes" id="UP001056426"/>
    </source>
</evidence>
<dbReference type="GO" id="GO:0048038">
    <property type="term" value="F:quinone binding"/>
    <property type="evidence" value="ECO:0007669"/>
    <property type="project" value="UniProtKB-KW"/>
</dbReference>
<evidence type="ECO:0000259" key="12">
    <source>
        <dbReference type="PROSITE" id="PS51379"/>
    </source>
</evidence>
<organism evidence="13 14">
    <name type="scientific">Xiashengella succiniciproducens</name>
    <dbReference type="NCBI Taxonomy" id="2949635"/>
    <lineage>
        <taxon>Bacteria</taxon>
        <taxon>Pseudomonadati</taxon>
        <taxon>Bacteroidota</taxon>
        <taxon>Bacteroidia</taxon>
        <taxon>Marinilabiliales</taxon>
        <taxon>Marinilabiliaceae</taxon>
        <taxon>Xiashengella</taxon>
    </lineage>
</organism>
<keyword evidence="11" id="KW-0472">Membrane</keyword>
<dbReference type="SUPFAM" id="SSF54862">
    <property type="entry name" value="4Fe-4S ferredoxins"/>
    <property type="match status" value="1"/>
</dbReference>
<dbReference type="Pfam" id="PF12838">
    <property type="entry name" value="Fer4_7"/>
    <property type="match status" value="1"/>
</dbReference>
<evidence type="ECO:0000256" key="11">
    <source>
        <dbReference type="ARBA" id="ARBA00023136"/>
    </source>
</evidence>
<dbReference type="InterPro" id="IPR017900">
    <property type="entry name" value="4Fe4S_Fe_S_CS"/>
</dbReference>
<evidence type="ECO:0000256" key="8">
    <source>
        <dbReference type="ARBA" id="ARBA00023014"/>
    </source>
</evidence>
<keyword evidence="1" id="KW-1003">Cell membrane</keyword>
<dbReference type="InterPro" id="IPR010226">
    <property type="entry name" value="NADH_quinone_OxRdtase_chainI"/>
</dbReference>
<dbReference type="EMBL" id="CP098400">
    <property type="protein sequence ID" value="URW79380.1"/>
    <property type="molecule type" value="Genomic_DNA"/>
</dbReference>
<evidence type="ECO:0000256" key="1">
    <source>
        <dbReference type="ARBA" id="ARBA00022475"/>
    </source>
</evidence>
<proteinExistence type="predicted"/>
<keyword evidence="10" id="KW-0830">Ubiquinone</keyword>
<dbReference type="GO" id="GO:0016651">
    <property type="term" value="F:oxidoreductase activity, acting on NAD(P)H"/>
    <property type="evidence" value="ECO:0007669"/>
    <property type="project" value="InterPro"/>
</dbReference>
<evidence type="ECO:0000256" key="6">
    <source>
        <dbReference type="ARBA" id="ARBA00022967"/>
    </source>
</evidence>
<reference evidence="13" key="1">
    <citation type="submission" date="2022-05" db="EMBL/GenBank/DDBJ databases">
        <authorList>
            <person name="Sun X."/>
        </authorList>
    </citation>
    <scope>NUCLEOTIDE SEQUENCE</scope>
    <source>
        <strain evidence="13">Ai-910</strain>
    </source>
</reference>
<protein>
    <submittedName>
        <fullName evidence="13">4Fe-4S binding protein</fullName>
    </submittedName>
</protein>
<dbReference type="GO" id="GO:0016020">
    <property type="term" value="C:membrane"/>
    <property type="evidence" value="ECO:0007669"/>
    <property type="project" value="InterPro"/>
</dbReference>
<feature type="domain" description="4Fe-4S ferredoxin-type" evidence="12">
    <location>
        <begin position="58"/>
        <end position="89"/>
    </location>
</feature>
<dbReference type="PROSITE" id="PS00198">
    <property type="entry name" value="4FE4S_FER_1"/>
    <property type="match status" value="2"/>
</dbReference>
<dbReference type="Gene3D" id="3.30.70.3270">
    <property type="match status" value="1"/>
</dbReference>
<keyword evidence="4" id="KW-0479">Metal-binding</keyword>
<dbReference type="InterPro" id="IPR017896">
    <property type="entry name" value="4Fe4S_Fe-S-bd"/>
</dbReference>
<dbReference type="PANTHER" id="PTHR10849">
    <property type="entry name" value="NADH DEHYDROGENASE UBIQUINONE IRON-SULFUR PROTEIN 8, MITOCHONDRIAL"/>
    <property type="match status" value="1"/>
</dbReference>
<keyword evidence="7" id="KW-0408">Iron</keyword>
<dbReference type="PROSITE" id="PS51379">
    <property type="entry name" value="4FE4S_FER_2"/>
    <property type="match status" value="2"/>
</dbReference>
<keyword evidence="2" id="KW-0004">4Fe-4S</keyword>
<dbReference type="Proteomes" id="UP001056426">
    <property type="component" value="Chromosome"/>
</dbReference>
<evidence type="ECO:0000256" key="3">
    <source>
        <dbReference type="ARBA" id="ARBA00022719"/>
    </source>
</evidence>
<dbReference type="GO" id="GO:0051539">
    <property type="term" value="F:4 iron, 4 sulfur cluster binding"/>
    <property type="evidence" value="ECO:0007669"/>
    <property type="project" value="UniProtKB-KW"/>
</dbReference>
<evidence type="ECO:0000256" key="5">
    <source>
        <dbReference type="ARBA" id="ARBA00022737"/>
    </source>
</evidence>
<evidence type="ECO:0000256" key="9">
    <source>
        <dbReference type="ARBA" id="ARBA00023027"/>
    </source>
</evidence>
<evidence type="ECO:0000256" key="10">
    <source>
        <dbReference type="ARBA" id="ARBA00023075"/>
    </source>
</evidence>